<comment type="caution">
    <text evidence="3">The sequence shown here is derived from an EMBL/GenBank/DDBJ whole genome shotgun (WGS) entry which is preliminary data.</text>
</comment>
<keyword evidence="1" id="KW-0472">Membrane</keyword>
<reference evidence="3 4" key="1">
    <citation type="submission" date="2020-03" db="EMBL/GenBank/DDBJ databases">
        <title>Metabolic flexibility allows generalist bacteria to become dominant in a frequently disturbed ecosystem.</title>
        <authorList>
            <person name="Chen Y.-J."/>
            <person name="Leung P.M."/>
            <person name="Bay S.K."/>
            <person name="Hugenholtz P."/>
            <person name="Kessler A.J."/>
            <person name="Shelley G."/>
            <person name="Waite D.W."/>
            <person name="Cook P.L."/>
            <person name="Greening C."/>
        </authorList>
    </citation>
    <scope>NUCLEOTIDE SEQUENCE [LARGE SCALE GENOMIC DNA]</scope>
    <source>
        <strain evidence="3">SS_bin_28</strain>
    </source>
</reference>
<feature type="transmembrane region" description="Helical" evidence="1">
    <location>
        <begin position="99"/>
        <end position="118"/>
    </location>
</feature>
<dbReference type="InterPro" id="IPR018764">
    <property type="entry name" value="RskA_C"/>
</dbReference>
<dbReference type="PANTHER" id="PTHR37461:SF1">
    <property type="entry name" value="ANTI-SIGMA-K FACTOR RSKA"/>
    <property type="match status" value="1"/>
</dbReference>
<keyword evidence="1" id="KW-0812">Transmembrane</keyword>
<feature type="domain" description="Anti-sigma K factor RskA C-terminal" evidence="2">
    <location>
        <begin position="107"/>
        <end position="244"/>
    </location>
</feature>
<proteinExistence type="predicted"/>
<evidence type="ECO:0000313" key="4">
    <source>
        <dbReference type="Proteomes" id="UP000547674"/>
    </source>
</evidence>
<protein>
    <submittedName>
        <fullName evidence="3">Anti-sigma factor</fullName>
    </submittedName>
</protein>
<dbReference type="EMBL" id="JABDJR010000052">
    <property type="protein sequence ID" value="NNF05417.1"/>
    <property type="molecule type" value="Genomic_DNA"/>
</dbReference>
<name>A0A7Y2E6U8_UNCEI</name>
<evidence type="ECO:0000259" key="2">
    <source>
        <dbReference type="Pfam" id="PF10099"/>
    </source>
</evidence>
<dbReference type="GO" id="GO:0006417">
    <property type="term" value="P:regulation of translation"/>
    <property type="evidence" value="ECO:0007669"/>
    <property type="project" value="TreeGrafter"/>
</dbReference>
<organism evidence="3 4">
    <name type="scientific">Eiseniibacteriota bacterium</name>
    <dbReference type="NCBI Taxonomy" id="2212470"/>
    <lineage>
        <taxon>Bacteria</taxon>
        <taxon>Candidatus Eiseniibacteriota</taxon>
    </lineage>
</organism>
<keyword evidence="1" id="KW-1133">Transmembrane helix</keyword>
<dbReference type="PANTHER" id="PTHR37461">
    <property type="entry name" value="ANTI-SIGMA-K FACTOR RSKA"/>
    <property type="match status" value="1"/>
</dbReference>
<dbReference type="GO" id="GO:0016989">
    <property type="term" value="F:sigma factor antagonist activity"/>
    <property type="evidence" value="ECO:0007669"/>
    <property type="project" value="TreeGrafter"/>
</dbReference>
<dbReference type="InterPro" id="IPR051474">
    <property type="entry name" value="Anti-sigma-K/W_factor"/>
</dbReference>
<accession>A0A7Y2E6U8</accession>
<evidence type="ECO:0000313" key="3">
    <source>
        <dbReference type="EMBL" id="NNF05417.1"/>
    </source>
</evidence>
<dbReference type="GO" id="GO:0005886">
    <property type="term" value="C:plasma membrane"/>
    <property type="evidence" value="ECO:0007669"/>
    <property type="project" value="InterPro"/>
</dbReference>
<gene>
    <name evidence="3" type="ORF">HKN21_01525</name>
</gene>
<evidence type="ECO:0000256" key="1">
    <source>
        <dbReference type="SAM" id="Phobius"/>
    </source>
</evidence>
<sequence length="262" mass="27962">MTEDKRTRLQELLADRALGELSPTLNDELENLLLEFPEEDDGGFDRAVAAVMLSGTAVAESMPSHLMSAVAGKIADKPQEDSMPTAKVIPMQEVKSSRWSWGPIGVLAAAAAIALFALNVDRTPSEFDPVQAKSELLASATDVIEVPWEGTADPSGEGAAGNVVWSESEQKGYMTIRGLAVNDPTVEQYQLWIFDATRDDRYPVDGGVFDIPEGADEIVIPIDAKIDVGQPVLFAVTVEEPGGVVVSARERIVIAGAVSADL</sequence>
<dbReference type="Pfam" id="PF10099">
    <property type="entry name" value="RskA_C"/>
    <property type="match status" value="1"/>
</dbReference>
<dbReference type="AlphaFoldDB" id="A0A7Y2E6U8"/>
<dbReference type="Proteomes" id="UP000547674">
    <property type="component" value="Unassembled WGS sequence"/>
</dbReference>